<reference evidence="1" key="2">
    <citation type="journal article" date="2022" name="Microbiol. Resour. Announc.">
        <title>Metagenome Sequencing to Explore Phylogenomics of Terrestrial Cyanobacteria.</title>
        <authorList>
            <person name="Ward R.D."/>
            <person name="Stajich J.E."/>
            <person name="Johansen J.R."/>
            <person name="Huntemann M."/>
            <person name="Clum A."/>
            <person name="Foster B."/>
            <person name="Foster B."/>
            <person name="Roux S."/>
            <person name="Palaniappan K."/>
            <person name="Varghese N."/>
            <person name="Mukherjee S."/>
            <person name="Reddy T.B.K."/>
            <person name="Daum C."/>
            <person name="Copeland A."/>
            <person name="Chen I.A."/>
            <person name="Ivanova N.N."/>
            <person name="Kyrpides N.C."/>
            <person name="Shapiro N."/>
            <person name="Eloe-Fadrosh E.A."/>
            <person name="Pietrasiak N."/>
        </authorList>
    </citation>
    <scope>NUCLEOTIDE SEQUENCE</scope>
    <source>
        <strain evidence="1">HA4357-MV3</strain>
    </source>
</reference>
<reference evidence="1" key="1">
    <citation type="submission" date="2021-05" db="EMBL/GenBank/DDBJ databases">
        <authorList>
            <person name="Pietrasiak N."/>
            <person name="Ward R."/>
            <person name="Stajich J.E."/>
            <person name="Kurbessoian T."/>
        </authorList>
    </citation>
    <scope>NUCLEOTIDE SEQUENCE</scope>
    <source>
        <strain evidence="1">HA4357-MV3</strain>
    </source>
</reference>
<gene>
    <name evidence="1" type="ORF">KME28_14730</name>
</gene>
<evidence type="ECO:0000313" key="1">
    <source>
        <dbReference type="EMBL" id="MBW4432940.1"/>
    </source>
</evidence>
<name>A0A9E3H8K3_9NOST</name>
<accession>A0A9E3H8K3</accession>
<comment type="caution">
    <text evidence="1">The sequence shown here is derived from an EMBL/GenBank/DDBJ whole genome shotgun (WGS) entry which is preliminary data.</text>
</comment>
<dbReference type="Proteomes" id="UP000813215">
    <property type="component" value="Unassembled WGS sequence"/>
</dbReference>
<protein>
    <submittedName>
        <fullName evidence="1">Uncharacterized protein</fullName>
    </submittedName>
</protein>
<proteinExistence type="predicted"/>
<dbReference type="EMBL" id="JAHHHW010000095">
    <property type="protein sequence ID" value="MBW4432940.1"/>
    <property type="molecule type" value="Genomic_DNA"/>
</dbReference>
<organism evidence="1 2">
    <name type="scientific">Pelatocladus maniniholoensis HA4357-MV3</name>
    <dbReference type="NCBI Taxonomy" id="1117104"/>
    <lineage>
        <taxon>Bacteria</taxon>
        <taxon>Bacillati</taxon>
        <taxon>Cyanobacteriota</taxon>
        <taxon>Cyanophyceae</taxon>
        <taxon>Nostocales</taxon>
        <taxon>Nostocaceae</taxon>
        <taxon>Pelatocladus</taxon>
    </lineage>
</organism>
<dbReference type="AlphaFoldDB" id="A0A9E3H8K3"/>
<evidence type="ECO:0000313" key="2">
    <source>
        <dbReference type="Proteomes" id="UP000813215"/>
    </source>
</evidence>
<sequence length="189" mass="20250">MKRKMILNSLVGLSILVTGLVISFKSGAEPASVFRPLIDDIRTQLPKGLKMRLPSSLPPVASKIKLYSYIASDSKVFEVRLPNTSDCSASNNPSACTTGGFGVFTPEGTSKIWPPKGDSITPVDLGNGISGFYITRGQGNNISQYVFWKQDGLEYVLGLGGGSTRDVSQQQMIDMAISMANEPAITGEQ</sequence>